<organism evidence="2">
    <name type="scientific">Dunaliella tertiolecta</name>
    <name type="common">Green alga</name>
    <dbReference type="NCBI Taxonomy" id="3047"/>
    <lineage>
        <taxon>Eukaryota</taxon>
        <taxon>Viridiplantae</taxon>
        <taxon>Chlorophyta</taxon>
        <taxon>core chlorophytes</taxon>
        <taxon>Chlorophyceae</taxon>
        <taxon>CS clade</taxon>
        <taxon>Chlamydomonadales</taxon>
        <taxon>Dunaliellaceae</taxon>
        <taxon>Dunaliella</taxon>
    </lineage>
</organism>
<sequence length="115" mass="12814">MACSSVCKVAAPQSTLFLGRVKNGDKLRRRRPVALCSGRQEPGKKPAGNPLFKQADSLKKEAEVYGESLYQIMKPSSAYDVKDCFLMASTTVLFIYVAARLYGVYLQLFYSHLLL</sequence>
<keyword evidence="1" id="KW-1133">Transmembrane helix</keyword>
<reference evidence="2" key="1">
    <citation type="submission" date="2021-01" db="EMBL/GenBank/DDBJ databases">
        <authorList>
            <person name="Corre E."/>
            <person name="Pelletier E."/>
            <person name="Niang G."/>
            <person name="Scheremetjew M."/>
            <person name="Finn R."/>
            <person name="Kale V."/>
            <person name="Holt S."/>
            <person name="Cochrane G."/>
            <person name="Meng A."/>
            <person name="Brown T."/>
            <person name="Cohen L."/>
        </authorList>
    </citation>
    <scope>NUCLEOTIDE SEQUENCE</scope>
    <source>
        <strain evidence="2">CCMP1320</strain>
    </source>
</reference>
<dbReference type="EMBL" id="HBIP01006295">
    <property type="protein sequence ID" value="CAE0488163.1"/>
    <property type="molecule type" value="Transcribed_RNA"/>
</dbReference>
<accession>A0A7S3QNW6</accession>
<protein>
    <submittedName>
        <fullName evidence="2">Uncharacterized protein</fullName>
    </submittedName>
</protein>
<proteinExistence type="predicted"/>
<feature type="transmembrane region" description="Helical" evidence="1">
    <location>
        <begin position="84"/>
        <end position="105"/>
    </location>
</feature>
<dbReference type="AlphaFoldDB" id="A0A7S3QNW6"/>
<gene>
    <name evidence="2" type="ORF">DTER00134_LOCUS3227</name>
</gene>
<keyword evidence="1" id="KW-0472">Membrane</keyword>
<evidence type="ECO:0000256" key="1">
    <source>
        <dbReference type="SAM" id="Phobius"/>
    </source>
</evidence>
<keyword evidence="1" id="KW-0812">Transmembrane</keyword>
<evidence type="ECO:0000313" key="2">
    <source>
        <dbReference type="EMBL" id="CAE0488163.1"/>
    </source>
</evidence>
<name>A0A7S3QNW6_DUNTE</name>